<comment type="similarity">
    <text evidence="1">Belongs to the CutA family.</text>
</comment>
<evidence type="ECO:0000256" key="1">
    <source>
        <dbReference type="ARBA" id="ARBA00010169"/>
    </source>
</evidence>
<dbReference type="GO" id="GO:0010038">
    <property type="term" value="P:response to metal ion"/>
    <property type="evidence" value="ECO:0007669"/>
    <property type="project" value="InterPro"/>
</dbReference>
<dbReference type="AlphaFoldDB" id="F4XV93"/>
<dbReference type="PANTHER" id="PTHR23419:SF8">
    <property type="entry name" value="FI09726P"/>
    <property type="match status" value="1"/>
</dbReference>
<dbReference type="InterPro" id="IPR011322">
    <property type="entry name" value="N-reg_PII-like_a/b"/>
</dbReference>
<proteinExistence type="inferred from homology"/>
<dbReference type="eggNOG" id="COG1324">
    <property type="taxonomic scope" value="Bacteria"/>
</dbReference>
<keyword evidence="3" id="KW-1185">Reference proteome</keyword>
<gene>
    <name evidence="2" type="ORF">LYNGBM3L_38830</name>
</gene>
<dbReference type="InterPro" id="IPR004323">
    <property type="entry name" value="Ion_tolerance_CutA"/>
</dbReference>
<dbReference type="InterPro" id="IPR015867">
    <property type="entry name" value="N-reg_PII/ATP_PRibTrfase_C"/>
</dbReference>
<reference evidence="3" key="1">
    <citation type="journal article" date="2011" name="Proc. Natl. Acad. Sci. U.S.A.">
        <title>Genomic insights into the physiology and ecology of the marine filamentous cyanobacterium Lyngbya majuscula.</title>
        <authorList>
            <person name="Jones A.C."/>
            <person name="Monroe E.A."/>
            <person name="Podell S."/>
            <person name="Hess W.R."/>
            <person name="Klages S."/>
            <person name="Esquenazi E."/>
            <person name="Niessen S."/>
            <person name="Hoover H."/>
            <person name="Rothmann M."/>
            <person name="Lasken R.S."/>
            <person name="Yates J.R.III."/>
            <person name="Reinhardt R."/>
            <person name="Kube M."/>
            <person name="Burkart M.D."/>
            <person name="Allen E.E."/>
            <person name="Dorrestein P.C."/>
            <person name="Gerwick W.H."/>
            <person name="Gerwick L."/>
        </authorList>
    </citation>
    <scope>NUCLEOTIDE SEQUENCE [LARGE SCALE GENOMIC DNA]</scope>
    <source>
        <strain evidence="3">3L</strain>
    </source>
</reference>
<dbReference type="RefSeq" id="WP_008186832.1">
    <property type="nucleotide sequence ID" value="NZ_GL890939.1"/>
</dbReference>
<dbReference type="Proteomes" id="UP000003959">
    <property type="component" value="Unassembled WGS sequence"/>
</dbReference>
<accession>F4XV93</accession>
<dbReference type="OrthoDB" id="37622at2"/>
<dbReference type="SUPFAM" id="SSF54913">
    <property type="entry name" value="GlnB-like"/>
    <property type="match status" value="1"/>
</dbReference>
<dbReference type="HOGENOM" id="CLU_098807_3_1_3"/>
<dbReference type="EMBL" id="GL890939">
    <property type="protein sequence ID" value="EGJ31441.1"/>
    <property type="molecule type" value="Genomic_DNA"/>
</dbReference>
<sequence>MNIVLILVTCPDNAVAHNLSHQLLERREAACVNIIPGISSVYWWEGEVESDSEVLLLIKTTTELISKAEQTVTNYHPYDTPEFVVLSTQHVNEQYAAWVINNVATQA</sequence>
<organism evidence="2 3">
    <name type="scientific">Moorena producens 3L</name>
    <dbReference type="NCBI Taxonomy" id="489825"/>
    <lineage>
        <taxon>Bacteria</taxon>
        <taxon>Bacillati</taxon>
        <taxon>Cyanobacteriota</taxon>
        <taxon>Cyanophyceae</taxon>
        <taxon>Coleofasciculales</taxon>
        <taxon>Coleofasciculaceae</taxon>
        <taxon>Moorena</taxon>
    </lineage>
</organism>
<evidence type="ECO:0000313" key="2">
    <source>
        <dbReference type="EMBL" id="EGJ31441.1"/>
    </source>
</evidence>
<name>F4XV93_9CYAN</name>
<dbReference type="Pfam" id="PF03091">
    <property type="entry name" value="CutA1"/>
    <property type="match status" value="1"/>
</dbReference>
<protein>
    <submittedName>
        <fullName evidence="2">Divalent-cation tolerance protein</fullName>
    </submittedName>
</protein>
<dbReference type="GO" id="GO:0005507">
    <property type="term" value="F:copper ion binding"/>
    <property type="evidence" value="ECO:0007669"/>
    <property type="project" value="TreeGrafter"/>
</dbReference>
<dbReference type="Gene3D" id="3.30.70.120">
    <property type="match status" value="1"/>
</dbReference>
<evidence type="ECO:0000313" key="3">
    <source>
        <dbReference type="Proteomes" id="UP000003959"/>
    </source>
</evidence>
<dbReference type="PANTHER" id="PTHR23419">
    <property type="entry name" value="DIVALENT CATION TOLERANCE CUTA-RELATED"/>
    <property type="match status" value="1"/>
</dbReference>